<reference evidence="10 11" key="1">
    <citation type="journal article" date="2020" name="Biotechnol. Biofuels">
        <title>New insights from the biogas microbiome by comprehensive genome-resolved metagenomics of nearly 1600 species originating from multiple anaerobic digesters.</title>
        <authorList>
            <person name="Campanaro S."/>
            <person name="Treu L."/>
            <person name="Rodriguez-R L.M."/>
            <person name="Kovalovszki A."/>
            <person name="Ziels R.M."/>
            <person name="Maus I."/>
            <person name="Zhu X."/>
            <person name="Kougias P.G."/>
            <person name="Basile A."/>
            <person name="Luo G."/>
            <person name="Schluter A."/>
            <person name="Konstantinidis K.T."/>
            <person name="Angelidaki I."/>
        </authorList>
    </citation>
    <scope>NUCLEOTIDE SEQUENCE [LARGE SCALE GENOMIC DNA]</scope>
    <source>
        <strain evidence="10">AS27yjCOA_202</strain>
    </source>
</reference>
<keyword evidence="2 9" id="KW-0813">Transport</keyword>
<dbReference type="HAMAP" id="MF_00422">
    <property type="entry name" value="SecE"/>
    <property type="match status" value="1"/>
</dbReference>
<dbReference type="GO" id="GO:0008320">
    <property type="term" value="F:protein transmembrane transporter activity"/>
    <property type="evidence" value="ECO:0007669"/>
    <property type="project" value="UniProtKB-UniRule"/>
</dbReference>
<dbReference type="EMBL" id="JAAZNV010000012">
    <property type="protein sequence ID" value="NMB91927.1"/>
    <property type="molecule type" value="Genomic_DNA"/>
</dbReference>
<dbReference type="InterPro" id="IPR001901">
    <property type="entry name" value="Translocase_SecE/Sec61-g"/>
</dbReference>
<comment type="subcellular location">
    <subcellularLocation>
        <location evidence="9">Cell membrane</location>
        <topology evidence="9">Single-pass membrane protein</topology>
    </subcellularLocation>
    <subcellularLocation>
        <location evidence="1">Membrane</location>
    </subcellularLocation>
</comment>
<gene>
    <name evidence="9 10" type="primary">secE</name>
    <name evidence="10" type="ORF">GYA37_03740</name>
</gene>
<keyword evidence="8 9" id="KW-0472">Membrane</keyword>
<comment type="caution">
    <text evidence="10">The sequence shown here is derived from an EMBL/GenBank/DDBJ whole genome shotgun (WGS) entry which is preliminary data.</text>
</comment>
<evidence type="ECO:0000256" key="3">
    <source>
        <dbReference type="ARBA" id="ARBA00022475"/>
    </source>
</evidence>
<dbReference type="GO" id="GO:0005886">
    <property type="term" value="C:plasma membrane"/>
    <property type="evidence" value="ECO:0007669"/>
    <property type="project" value="UniProtKB-SubCell"/>
</dbReference>
<comment type="function">
    <text evidence="9">Essential subunit of the Sec protein translocation channel SecYEG. Clamps together the 2 halves of SecY. May contact the channel plug during translocation.</text>
</comment>
<evidence type="ECO:0000256" key="2">
    <source>
        <dbReference type="ARBA" id="ARBA00022448"/>
    </source>
</evidence>
<keyword evidence="3 9" id="KW-1003">Cell membrane</keyword>
<dbReference type="GO" id="GO:0065002">
    <property type="term" value="P:intracellular protein transmembrane transport"/>
    <property type="evidence" value="ECO:0007669"/>
    <property type="project" value="UniProtKB-UniRule"/>
</dbReference>
<evidence type="ECO:0000256" key="7">
    <source>
        <dbReference type="ARBA" id="ARBA00023010"/>
    </source>
</evidence>
<evidence type="ECO:0000256" key="4">
    <source>
        <dbReference type="ARBA" id="ARBA00022692"/>
    </source>
</evidence>
<evidence type="ECO:0000256" key="8">
    <source>
        <dbReference type="ARBA" id="ARBA00023136"/>
    </source>
</evidence>
<keyword evidence="7 9" id="KW-0811">Translocation</keyword>
<dbReference type="InterPro" id="IPR005807">
    <property type="entry name" value="SecE_bac"/>
</dbReference>
<keyword evidence="6 9" id="KW-1133">Transmembrane helix</keyword>
<evidence type="ECO:0000256" key="1">
    <source>
        <dbReference type="ARBA" id="ARBA00004370"/>
    </source>
</evidence>
<dbReference type="Pfam" id="PF00584">
    <property type="entry name" value="SecE"/>
    <property type="match status" value="1"/>
</dbReference>
<organism evidence="10 11">
    <name type="scientific">candidate division WWE3 bacterium</name>
    <dbReference type="NCBI Taxonomy" id="2053526"/>
    <lineage>
        <taxon>Bacteria</taxon>
        <taxon>Katanobacteria</taxon>
    </lineage>
</organism>
<evidence type="ECO:0000256" key="6">
    <source>
        <dbReference type="ARBA" id="ARBA00022989"/>
    </source>
</evidence>
<accession>A0A7X9HT03</accession>
<name>A0A7X9HT03_UNCKA</name>
<protein>
    <recommendedName>
        <fullName evidence="9">Protein translocase subunit SecE</fullName>
    </recommendedName>
</protein>
<evidence type="ECO:0000313" key="10">
    <source>
        <dbReference type="EMBL" id="NMB91927.1"/>
    </source>
</evidence>
<dbReference type="Proteomes" id="UP000590542">
    <property type="component" value="Unassembled WGS sequence"/>
</dbReference>
<feature type="transmembrane region" description="Helical" evidence="9">
    <location>
        <begin position="29"/>
        <end position="51"/>
    </location>
</feature>
<dbReference type="GO" id="GO:0009306">
    <property type="term" value="P:protein secretion"/>
    <property type="evidence" value="ECO:0007669"/>
    <property type="project" value="UniProtKB-UniRule"/>
</dbReference>
<dbReference type="PANTHER" id="PTHR33910">
    <property type="entry name" value="PROTEIN TRANSLOCASE SUBUNIT SECE"/>
    <property type="match status" value="1"/>
</dbReference>
<sequence>MKHVIGFIKQSIEELKKIQFPSRRETLRLTAYVVGISITAGLLITLFDYVFKELLTLILTK</sequence>
<proteinExistence type="inferred from homology"/>
<keyword evidence="4 9" id="KW-0812">Transmembrane</keyword>
<dbReference type="GO" id="GO:0043952">
    <property type="term" value="P:protein transport by the Sec complex"/>
    <property type="evidence" value="ECO:0007669"/>
    <property type="project" value="UniProtKB-UniRule"/>
</dbReference>
<keyword evidence="5 9" id="KW-0653">Protein transport</keyword>
<comment type="similarity">
    <text evidence="9">Belongs to the SecE/SEC61-gamma family.</text>
</comment>
<comment type="subunit">
    <text evidence="9">Component of the Sec protein translocase complex. Heterotrimer consisting of SecY, SecE and SecG subunits. The heterotrimers can form oligomers, although 1 heterotrimer is thought to be able to translocate proteins. Interacts with the ribosome. Interacts with SecDF, and other proteins may be involved. Interacts with SecA.</text>
</comment>
<evidence type="ECO:0000256" key="5">
    <source>
        <dbReference type="ARBA" id="ARBA00022927"/>
    </source>
</evidence>
<dbReference type="AlphaFoldDB" id="A0A7X9HT03"/>
<dbReference type="GO" id="GO:0006605">
    <property type="term" value="P:protein targeting"/>
    <property type="evidence" value="ECO:0007669"/>
    <property type="project" value="UniProtKB-UniRule"/>
</dbReference>
<dbReference type="Gene3D" id="1.20.5.1030">
    <property type="entry name" value="Preprotein translocase secy subunit"/>
    <property type="match status" value="1"/>
</dbReference>
<evidence type="ECO:0000256" key="9">
    <source>
        <dbReference type="HAMAP-Rule" id="MF_00422"/>
    </source>
</evidence>
<dbReference type="PANTHER" id="PTHR33910:SF1">
    <property type="entry name" value="PROTEIN TRANSLOCASE SUBUNIT SECE"/>
    <property type="match status" value="1"/>
</dbReference>
<dbReference type="InterPro" id="IPR038379">
    <property type="entry name" value="SecE_sf"/>
</dbReference>
<dbReference type="NCBIfam" id="TIGR00964">
    <property type="entry name" value="secE_bact"/>
    <property type="match status" value="1"/>
</dbReference>
<evidence type="ECO:0000313" key="11">
    <source>
        <dbReference type="Proteomes" id="UP000590542"/>
    </source>
</evidence>